<feature type="modified residue" description="4-aspartylphosphate" evidence="6">
    <location>
        <position position="1074"/>
    </location>
</feature>
<dbReference type="PROSITE" id="PS50110">
    <property type="entry name" value="RESPONSE_REGULATORY"/>
    <property type="match status" value="3"/>
</dbReference>
<dbReference type="SMART" id="SM00387">
    <property type="entry name" value="HATPase_c"/>
    <property type="match status" value="1"/>
</dbReference>
<gene>
    <name evidence="11" type="ORF">J5U18_05775</name>
</gene>
<keyword evidence="8" id="KW-0812">Transmembrane</keyword>
<feature type="transmembrane region" description="Helical" evidence="8">
    <location>
        <begin position="179"/>
        <end position="206"/>
    </location>
</feature>
<keyword evidence="12" id="KW-1185">Reference proteome</keyword>
<evidence type="ECO:0000256" key="4">
    <source>
        <dbReference type="ARBA" id="ARBA00022679"/>
    </source>
</evidence>
<dbReference type="CDD" id="cd16922">
    <property type="entry name" value="HATPase_EvgS-ArcB-TorS-like"/>
    <property type="match status" value="1"/>
</dbReference>
<dbReference type="AlphaFoldDB" id="A0A8T4H7P3"/>
<evidence type="ECO:0000313" key="12">
    <source>
        <dbReference type="Proteomes" id="UP000679691"/>
    </source>
</evidence>
<dbReference type="PROSITE" id="PS50109">
    <property type="entry name" value="HIS_KIN"/>
    <property type="match status" value="1"/>
</dbReference>
<dbReference type="InterPro" id="IPR011006">
    <property type="entry name" value="CheY-like_superfamily"/>
</dbReference>
<dbReference type="Gene3D" id="3.30.450.40">
    <property type="match status" value="1"/>
</dbReference>
<proteinExistence type="predicted"/>
<dbReference type="GO" id="GO:0005886">
    <property type="term" value="C:plasma membrane"/>
    <property type="evidence" value="ECO:0007669"/>
    <property type="project" value="TreeGrafter"/>
</dbReference>
<protein>
    <recommendedName>
        <fullName evidence="2">histidine kinase</fullName>
        <ecNumber evidence="2">2.7.13.3</ecNumber>
    </recommendedName>
</protein>
<dbReference type="Gene3D" id="3.40.50.2300">
    <property type="match status" value="3"/>
</dbReference>
<dbReference type="InterPro" id="IPR036890">
    <property type="entry name" value="HATPase_C_sf"/>
</dbReference>
<name>A0A8T4H7P3_9SPHI</name>
<dbReference type="PANTHER" id="PTHR43047:SF72">
    <property type="entry name" value="OSMOSENSING HISTIDINE PROTEIN KINASE SLN1"/>
    <property type="match status" value="1"/>
</dbReference>
<dbReference type="Proteomes" id="UP000679691">
    <property type="component" value="Unassembled WGS sequence"/>
</dbReference>
<feature type="domain" description="Response regulatory" evidence="10">
    <location>
        <begin position="876"/>
        <end position="993"/>
    </location>
</feature>
<dbReference type="GO" id="GO:0009927">
    <property type="term" value="F:histidine phosphotransfer kinase activity"/>
    <property type="evidence" value="ECO:0007669"/>
    <property type="project" value="TreeGrafter"/>
</dbReference>
<dbReference type="InterPro" id="IPR029016">
    <property type="entry name" value="GAF-like_dom_sf"/>
</dbReference>
<dbReference type="SUPFAM" id="SSF55781">
    <property type="entry name" value="GAF domain-like"/>
    <property type="match status" value="1"/>
</dbReference>
<dbReference type="RefSeq" id="WP_353546560.1">
    <property type="nucleotide sequence ID" value="NZ_JAGKSB010000005.1"/>
</dbReference>
<dbReference type="InterPro" id="IPR004358">
    <property type="entry name" value="Sig_transdc_His_kin-like_C"/>
</dbReference>
<sequence length="1142" mass="129266">MKKQTFKTQVTIGVIFSFLVILFSALYFFNKLDSNTSRRNKLIAEIQQKFDAIDRLKIETTHASDEKLHYILNRETSDLAILMDIQEQCNALLDSIKKPIGSFGIEQNSLIKLEKEINNFVNPPNFKEDVNINSSQVLEQHIRVQSSLINHMSAISLDLVSQRKNKLFELEQDLQDTRYFTYISISIGLGFIIFLFLRIVAVFKILRFTIATAQQSNLELTELSEKIERTNTLLKKISEFDNNIRGDLKEKELATVALDSYIKISNSIAATLYMEDDDSQTYKLQAAQGLAEESQLSTYIQADHGVFQEVIASKEIKYIPNVRSQSLITKSSLTDQFTTDIYIIPLVYETKSIGFIELVTKIEPEKISLFKEFFQKAGSSLAVAFTVAKAHRKMSELFEELQQQTEELEAQQEELRTTNEELVYKTNLLEASEEELRVQQEELSQSNAELEEKAQLLSQQNADLEKARFSIADKIREVEQASKYKSEFMANMSHELRTPLNSILILAKLLQDNKQANLFDDQIKYARVIHSAGTDLLHLINELLDLAKIESGNVEVEKDTIHLQVFSDEVRELFKTTAEEKQIDFEISIDAEVPEKIISDEYRVAQVLKNLLSNAFKFTPSKGKVTLAIIRQGDYLTFQVSDTGIGIAEEKQALIFEAFKQEDGSTSRKYGGTGLGLSICREIANLLGGHISLKSEQQVGSTFSISLPLVTALPVLQNEKNVLAPEMAPMKPIKTALTVDQPLLKKVNKGASNLLIIEDDINFAEILKQYAEENGFTTFLCHKGDEGLLKAQTMIPDAIILDVMLPNMDGWTILKKLKADPNTKDIPVHMMSAATFTKTESLQEGAIGFLRKPISEEALEEVFSRIKEMINVPLKRVLLIEDHELQSEFIKSSLNEQHTLVDQAFDAKSALEILKENPSYDCIILDIHLPDKSGMELLDEIKSMEAYKNVPIIINTAMELTSENTHQILQHSQAMVLKSGKSNDRLIDEVNLFLNRIKEDENKLTHKAVNQTEINLELVLKGKNILLADDDMRNVFALSTAFESYNMNIEIANNGLEALQILEDNSQIDLILMDIMMPEMDGFEAITHIRAQSKYQKLPIIAVTAKAMKGDREKALEVGANDYISKPIELEKLISLMRVWLS</sequence>
<organism evidence="11 12">
    <name type="scientific">Rhinopithecimicrobium faecis</name>
    <dbReference type="NCBI Taxonomy" id="2820698"/>
    <lineage>
        <taxon>Bacteria</taxon>
        <taxon>Pseudomonadati</taxon>
        <taxon>Bacteroidota</taxon>
        <taxon>Sphingobacteriia</taxon>
        <taxon>Sphingobacteriales</taxon>
        <taxon>Sphingobacteriaceae</taxon>
        <taxon>Rhinopithecimicrobium</taxon>
    </lineage>
</organism>
<evidence type="ECO:0000256" key="2">
    <source>
        <dbReference type="ARBA" id="ARBA00012438"/>
    </source>
</evidence>
<dbReference type="FunFam" id="3.30.565.10:FF:000010">
    <property type="entry name" value="Sensor histidine kinase RcsC"/>
    <property type="match status" value="1"/>
</dbReference>
<dbReference type="InterPro" id="IPR003661">
    <property type="entry name" value="HisK_dim/P_dom"/>
</dbReference>
<keyword evidence="5" id="KW-0418">Kinase</keyword>
<evidence type="ECO:0000256" key="7">
    <source>
        <dbReference type="SAM" id="Coils"/>
    </source>
</evidence>
<keyword evidence="4" id="KW-0808">Transferase</keyword>
<keyword evidence="8" id="KW-1133">Transmembrane helix</keyword>
<evidence type="ECO:0000256" key="8">
    <source>
        <dbReference type="SAM" id="Phobius"/>
    </source>
</evidence>
<dbReference type="SUPFAM" id="SSF55874">
    <property type="entry name" value="ATPase domain of HSP90 chaperone/DNA topoisomerase II/histidine kinase"/>
    <property type="match status" value="1"/>
</dbReference>
<dbReference type="Pfam" id="PF00512">
    <property type="entry name" value="HisKA"/>
    <property type="match status" value="1"/>
</dbReference>
<dbReference type="PANTHER" id="PTHR43047">
    <property type="entry name" value="TWO-COMPONENT HISTIDINE PROTEIN KINASE"/>
    <property type="match status" value="1"/>
</dbReference>
<keyword evidence="8" id="KW-0472">Membrane</keyword>
<dbReference type="InterPro" id="IPR003594">
    <property type="entry name" value="HATPase_dom"/>
</dbReference>
<dbReference type="CDD" id="cd17546">
    <property type="entry name" value="REC_hyHK_CKI1_RcsC-like"/>
    <property type="match status" value="1"/>
</dbReference>
<feature type="domain" description="Histidine kinase" evidence="9">
    <location>
        <begin position="491"/>
        <end position="711"/>
    </location>
</feature>
<feature type="transmembrane region" description="Helical" evidence="8">
    <location>
        <begin position="12"/>
        <end position="29"/>
    </location>
</feature>
<dbReference type="InterPro" id="IPR001789">
    <property type="entry name" value="Sig_transdc_resp-reg_receiver"/>
</dbReference>
<dbReference type="SMART" id="SM00388">
    <property type="entry name" value="HisKA"/>
    <property type="match status" value="1"/>
</dbReference>
<evidence type="ECO:0000259" key="10">
    <source>
        <dbReference type="PROSITE" id="PS50110"/>
    </source>
</evidence>
<dbReference type="Pfam" id="PF00072">
    <property type="entry name" value="Response_reg"/>
    <property type="match status" value="3"/>
</dbReference>
<dbReference type="Gene3D" id="1.10.287.130">
    <property type="match status" value="1"/>
</dbReference>
<feature type="modified residue" description="4-aspartylphosphate" evidence="6">
    <location>
        <position position="926"/>
    </location>
</feature>
<feature type="domain" description="Response regulatory" evidence="10">
    <location>
        <begin position="1024"/>
        <end position="1141"/>
    </location>
</feature>
<dbReference type="CDD" id="cd17574">
    <property type="entry name" value="REC_OmpR"/>
    <property type="match status" value="1"/>
</dbReference>
<dbReference type="GO" id="GO:0000155">
    <property type="term" value="F:phosphorelay sensor kinase activity"/>
    <property type="evidence" value="ECO:0007669"/>
    <property type="project" value="InterPro"/>
</dbReference>
<dbReference type="CDD" id="cd00082">
    <property type="entry name" value="HisKA"/>
    <property type="match status" value="1"/>
</dbReference>
<dbReference type="SUPFAM" id="SSF47384">
    <property type="entry name" value="Homodimeric domain of signal transducing histidine kinase"/>
    <property type="match status" value="1"/>
</dbReference>
<dbReference type="EC" id="2.7.13.3" evidence="2"/>
<dbReference type="Gene3D" id="3.30.565.10">
    <property type="entry name" value="Histidine kinase-like ATPase, C-terminal domain"/>
    <property type="match status" value="1"/>
</dbReference>
<dbReference type="SMART" id="SM00448">
    <property type="entry name" value="REC"/>
    <property type="match status" value="3"/>
</dbReference>
<dbReference type="InterPro" id="IPR036097">
    <property type="entry name" value="HisK_dim/P_sf"/>
</dbReference>
<evidence type="ECO:0000313" key="11">
    <source>
        <dbReference type="EMBL" id="MBP3943072.1"/>
    </source>
</evidence>
<dbReference type="Pfam" id="PF02518">
    <property type="entry name" value="HATPase_c"/>
    <property type="match status" value="1"/>
</dbReference>
<evidence type="ECO:0000256" key="6">
    <source>
        <dbReference type="PROSITE-ProRule" id="PRU00169"/>
    </source>
</evidence>
<evidence type="ECO:0000256" key="1">
    <source>
        <dbReference type="ARBA" id="ARBA00000085"/>
    </source>
</evidence>
<evidence type="ECO:0000256" key="5">
    <source>
        <dbReference type="ARBA" id="ARBA00022777"/>
    </source>
</evidence>
<feature type="modified residue" description="4-aspartylphosphate" evidence="6">
    <location>
        <position position="802"/>
    </location>
</feature>
<feature type="domain" description="Response regulatory" evidence="10">
    <location>
        <begin position="753"/>
        <end position="867"/>
    </location>
</feature>
<dbReference type="PRINTS" id="PR00344">
    <property type="entry name" value="BCTRLSENSOR"/>
</dbReference>
<dbReference type="InterPro" id="IPR005467">
    <property type="entry name" value="His_kinase_dom"/>
</dbReference>
<evidence type="ECO:0000256" key="3">
    <source>
        <dbReference type="ARBA" id="ARBA00022553"/>
    </source>
</evidence>
<reference evidence="11" key="1">
    <citation type="submission" date="2021-03" db="EMBL/GenBank/DDBJ databases">
        <authorList>
            <person name="Lu T."/>
            <person name="Wang Q."/>
            <person name="Han X."/>
        </authorList>
    </citation>
    <scope>NUCLEOTIDE SEQUENCE</scope>
    <source>
        <strain evidence="11">WQ 2009</strain>
    </source>
</reference>
<evidence type="ECO:0000259" key="9">
    <source>
        <dbReference type="PROSITE" id="PS50109"/>
    </source>
</evidence>
<keyword evidence="7" id="KW-0175">Coiled coil</keyword>
<dbReference type="EMBL" id="JAGKSB010000005">
    <property type="protein sequence ID" value="MBP3943072.1"/>
    <property type="molecule type" value="Genomic_DNA"/>
</dbReference>
<comment type="caution">
    <text evidence="11">The sequence shown here is derived from an EMBL/GenBank/DDBJ whole genome shotgun (WGS) entry which is preliminary data.</text>
</comment>
<keyword evidence="3 6" id="KW-0597">Phosphoprotein</keyword>
<feature type="coiled-coil region" evidence="7">
    <location>
        <begin position="387"/>
        <end position="467"/>
    </location>
</feature>
<accession>A0A8T4H7P3</accession>
<comment type="catalytic activity">
    <reaction evidence="1">
        <text>ATP + protein L-histidine = ADP + protein N-phospho-L-histidine.</text>
        <dbReference type="EC" id="2.7.13.3"/>
    </reaction>
</comment>
<dbReference type="SUPFAM" id="SSF52172">
    <property type="entry name" value="CheY-like"/>
    <property type="match status" value="3"/>
</dbReference>